<evidence type="ECO:0000313" key="1">
    <source>
        <dbReference type="EMBL" id="GFQ01264.1"/>
    </source>
</evidence>
<accession>A0A830CZE4</accession>
<evidence type="ECO:0000313" key="2">
    <source>
        <dbReference type="Proteomes" id="UP000653305"/>
    </source>
</evidence>
<organism evidence="1 2">
    <name type="scientific">Phtheirospermum japonicum</name>
    <dbReference type="NCBI Taxonomy" id="374723"/>
    <lineage>
        <taxon>Eukaryota</taxon>
        <taxon>Viridiplantae</taxon>
        <taxon>Streptophyta</taxon>
        <taxon>Embryophyta</taxon>
        <taxon>Tracheophyta</taxon>
        <taxon>Spermatophyta</taxon>
        <taxon>Magnoliopsida</taxon>
        <taxon>eudicotyledons</taxon>
        <taxon>Gunneridae</taxon>
        <taxon>Pentapetalae</taxon>
        <taxon>asterids</taxon>
        <taxon>lamiids</taxon>
        <taxon>Lamiales</taxon>
        <taxon>Orobanchaceae</taxon>
        <taxon>Orobanchaceae incertae sedis</taxon>
        <taxon>Phtheirospermum</taxon>
    </lineage>
</organism>
<gene>
    <name evidence="1" type="ORF">PHJA_002270300</name>
</gene>
<dbReference type="EMBL" id="BMAC01000669">
    <property type="protein sequence ID" value="GFQ01264.1"/>
    <property type="molecule type" value="Genomic_DNA"/>
</dbReference>
<keyword evidence="2" id="KW-1185">Reference proteome</keyword>
<protein>
    <submittedName>
        <fullName evidence="1">Uncharacterized protein</fullName>
    </submittedName>
</protein>
<name>A0A830CZE4_9LAMI</name>
<proteinExistence type="predicted"/>
<sequence length="74" mass="8703">MTCRLKTWNGTKSFRLHVSLTLRRSFPYNQRGPANRRGPVRAARFISPSSITWKISRKMSVKKWSRLSRSQLQP</sequence>
<comment type="caution">
    <text evidence="1">The sequence shown here is derived from an EMBL/GenBank/DDBJ whole genome shotgun (WGS) entry which is preliminary data.</text>
</comment>
<reference evidence="1" key="1">
    <citation type="submission" date="2020-07" db="EMBL/GenBank/DDBJ databases">
        <title>Ethylene signaling mediates host invasion by parasitic plants.</title>
        <authorList>
            <person name="Yoshida S."/>
        </authorList>
    </citation>
    <scope>NUCLEOTIDE SEQUENCE</scope>
    <source>
        <strain evidence="1">Okayama</strain>
    </source>
</reference>
<dbReference type="Proteomes" id="UP000653305">
    <property type="component" value="Unassembled WGS sequence"/>
</dbReference>
<dbReference type="AlphaFoldDB" id="A0A830CZE4"/>